<dbReference type="PROSITE" id="PS51257">
    <property type="entry name" value="PROKAR_LIPOPROTEIN"/>
    <property type="match status" value="1"/>
</dbReference>
<evidence type="ECO:0008006" key="3">
    <source>
        <dbReference type="Google" id="ProtNLM"/>
    </source>
</evidence>
<organism evidence="1 2">
    <name type="scientific">Caenimonas terrae</name>
    <dbReference type="NCBI Taxonomy" id="696074"/>
    <lineage>
        <taxon>Bacteria</taxon>
        <taxon>Pseudomonadati</taxon>
        <taxon>Pseudomonadota</taxon>
        <taxon>Betaproteobacteria</taxon>
        <taxon>Burkholderiales</taxon>
        <taxon>Comamonadaceae</taxon>
        <taxon>Caenimonas</taxon>
    </lineage>
</organism>
<gene>
    <name evidence="1" type="ORF">ACFPOE_03060</name>
</gene>
<name>A0ABW0N7M5_9BURK</name>
<evidence type="ECO:0000313" key="2">
    <source>
        <dbReference type="Proteomes" id="UP001596037"/>
    </source>
</evidence>
<dbReference type="EMBL" id="JBHSMF010000002">
    <property type="protein sequence ID" value="MFC5496500.1"/>
    <property type="molecule type" value="Genomic_DNA"/>
</dbReference>
<dbReference type="Proteomes" id="UP001596037">
    <property type="component" value="Unassembled WGS sequence"/>
</dbReference>
<protein>
    <recommendedName>
        <fullName evidence="3">Lipoprotein</fullName>
    </recommendedName>
</protein>
<evidence type="ECO:0000313" key="1">
    <source>
        <dbReference type="EMBL" id="MFC5496500.1"/>
    </source>
</evidence>
<comment type="caution">
    <text evidence="1">The sequence shown here is derived from an EMBL/GenBank/DDBJ whole genome shotgun (WGS) entry which is preliminary data.</text>
</comment>
<dbReference type="RefSeq" id="WP_376848518.1">
    <property type="nucleotide sequence ID" value="NZ_JBHSMF010000002.1"/>
</dbReference>
<keyword evidence="2" id="KW-1185">Reference proteome</keyword>
<proteinExistence type="predicted"/>
<reference evidence="2" key="1">
    <citation type="journal article" date="2019" name="Int. J. Syst. Evol. Microbiol.">
        <title>The Global Catalogue of Microorganisms (GCM) 10K type strain sequencing project: providing services to taxonomists for standard genome sequencing and annotation.</title>
        <authorList>
            <consortium name="The Broad Institute Genomics Platform"/>
            <consortium name="The Broad Institute Genome Sequencing Center for Infectious Disease"/>
            <person name="Wu L."/>
            <person name="Ma J."/>
        </authorList>
    </citation>
    <scope>NUCLEOTIDE SEQUENCE [LARGE SCALE GENOMIC DNA]</scope>
    <source>
        <strain evidence="2">CCUG 57401</strain>
    </source>
</reference>
<accession>A0ABW0N7M5</accession>
<sequence length="184" mass="18506">MKSTFLPAAAVIAFALGGCAQVPRLSGHSETVIDRAGIDVIASDASRQLTYLKDRGTTERFCRGPGSDSVTTSGEGFNVGAPLRGVGAGIGEGKTAGAVDLGGRNPAVLVARELMYRACELASNTNADPATERQIYLQFLQAVVSISKAQTGAGVAAIASEPDAPAAIPGALVPAPAPAPASTD</sequence>